<dbReference type="Pfam" id="PF07019">
    <property type="entry name" value="EMC6"/>
    <property type="match status" value="1"/>
</dbReference>
<evidence type="ECO:0000256" key="6">
    <source>
        <dbReference type="ARBA" id="ARBA00023136"/>
    </source>
</evidence>
<evidence type="ECO:0000256" key="7">
    <source>
        <dbReference type="SAM" id="Phobius"/>
    </source>
</evidence>
<dbReference type="InterPro" id="IPR029008">
    <property type="entry name" value="EMC6-like"/>
</dbReference>
<evidence type="ECO:0000256" key="5">
    <source>
        <dbReference type="ARBA" id="ARBA00022989"/>
    </source>
</evidence>
<name>A0A336MKI0_CULSO</name>
<evidence type="ECO:0000313" key="8">
    <source>
        <dbReference type="EMBL" id="SSX30430.1"/>
    </source>
</evidence>
<organism evidence="8">
    <name type="scientific">Culicoides sonorensis</name>
    <name type="common">Biting midge</name>
    <dbReference type="NCBI Taxonomy" id="179676"/>
    <lineage>
        <taxon>Eukaryota</taxon>
        <taxon>Metazoa</taxon>
        <taxon>Ecdysozoa</taxon>
        <taxon>Arthropoda</taxon>
        <taxon>Hexapoda</taxon>
        <taxon>Insecta</taxon>
        <taxon>Pterygota</taxon>
        <taxon>Neoptera</taxon>
        <taxon>Endopterygota</taxon>
        <taxon>Diptera</taxon>
        <taxon>Nematocera</taxon>
        <taxon>Chironomoidea</taxon>
        <taxon>Ceratopogonidae</taxon>
        <taxon>Ceratopogoninae</taxon>
        <taxon>Culicoides</taxon>
        <taxon>Monoculicoides</taxon>
    </lineage>
</organism>
<feature type="transmembrane region" description="Helical" evidence="7">
    <location>
        <begin position="42"/>
        <end position="61"/>
    </location>
</feature>
<dbReference type="GO" id="GO:0097250">
    <property type="term" value="P:mitochondrial respirasome assembly"/>
    <property type="evidence" value="ECO:0007669"/>
    <property type="project" value="InterPro"/>
</dbReference>
<keyword evidence="5 7" id="KW-1133">Transmembrane helix</keyword>
<protein>
    <submittedName>
        <fullName evidence="8">CSON002476 protein</fullName>
    </submittedName>
</protein>
<proteinExistence type="inferred from homology"/>
<keyword evidence="6 7" id="KW-0472">Membrane</keyword>
<comment type="similarity">
    <text evidence="2">Belongs to the EMC6 family.</text>
</comment>
<evidence type="ECO:0000256" key="2">
    <source>
        <dbReference type="ARBA" id="ARBA00009436"/>
    </source>
</evidence>
<evidence type="ECO:0000256" key="4">
    <source>
        <dbReference type="ARBA" id="ARBA00022824"/>
    </source>
</evidence>
<reference evidence="8" key="1">
    <citation type="submission" date="2018-07" db="EMBL/GenBank/DDBJ databases">
        <authorList>
            <person name="Quirk P.G."/>
            <person name="Krulwich T.A."/>
        </authorList>
    </citation>
    <scope>NUCLEOTIDE SEQUENCE</scope>
</reference>
<dbReference type="GO" id="GO:0005789">
    <property type="term" value="C:endoplasmic reticulum membrane"/>
    <property type="evidence" value="ECO:0007669"/>
    <property type="project" value="UniProtKB-SubCell"/>
</dbReference>
<dbReference type="PANTHER" id="PTHR12906:SF0">
    <property type="entry name" value="GEL COMPLEX SUBUNIT OPTI"/>
    <property type="match status" value="1"/>
</dbReference>
<comment type="subcellular location">
    <subcellularLocation>
        <location evidence="1">Endoplasmic reticulum membrane</location>
        <topology evidence="1">Multi-pass membrane protein</topology>
    </subcellularLocation>
</comment>
<dbReference type="AlphaFoldDB" id="A0A336MKI0"/>
<dbReference type="InterPro" id="IPR010742">
    <property type="entry name" value="RCAF1"/>
</dbReference>
<sequence>MVTQTHTIERNGKPGKLDVAKTWNKAITKSSVFEDKDELLDIVYWGRQVVGMILGVIFGFIPLKGIIALALFSMLSCAVTYFYCVNFQGIDEEEYGGVWELLKEGFMTSFASFLVVWIILSGLSFTMEYISTAYMTGS</sequence>
<dbReference type="PANTHER" id="PTHR12906">
    <property type="entry name" value="PROTEIN C20ORF24 RAB5-INTERACTING PROTEIN"/>
    <property type="match status" value="1"/>
</dbReference>
<feature type="transmembrane region" description="Helical" evidence="7">
    <location>
        <begin position="110"/>
        <end position="130"/>
    </location>
</feature>
<keyword evidence="3 7" id="KW-0812">Transmembrane</keyword>
<dbReference type="EMBL" id="UFQT01001411">
    <property type="protein sequence ID" value="SSX30430.1"/>
    <property type="molecule type" value="Genomic_DNA"/>
</dbReference>
<gene>
    <name evidence="8" type="primary">CSON002476</name>
</gene>
<dbReference type="GO" id="GO:0005739">
    <property type="term" value="C:mitochondrion"/>
    <property type="evidence" value="ECO:0007669"/>
    <property type="project" value="GOC"/>
</dbReference>
<evidence type="ECO:0000256" key="3">
    <source>
        <dbReference type="ARBA" id="ARBA00022692"/>
    </source>
</evidence>
<evidence type="ECO:0000256" key="1">
    <source>
        <dbReference type="ARBA" id="ARBA00004477"/>
    </source>
</evidence>
<accession>A0A336MKI0</accession>
<dbReference type="VEuPathDB" id="VectorBase:CSON002476"/>
<keyword evidence="4" id="KW-0256">Endoplasmic reticulum</keyword>